<dbReference type="PANTHER" id="PTHR43305:SF1">
    <property type="entry name" value="FAMILY N-ACETYLTRANSFERASE, PUTATIVE (AFU_ORTHOLOGUE AFUA_2G01380)-RELATED"/>
    <property type="match status" value="1"/>
</dbReference>
<comment type="caution">
    <text evidence="2">The sequence shown here is derived from an EMBL/GenBank/DDBJ whole genome shotgun (WGS) entry which is preliminary data.</text>
</comment>
<accession>A0A9D0ZJ28</accession>
<dbReference type="EMBL" id="DVFZ01000003">
    <property type="protein sequence ID" value="HIQ81477.1"/>
    <property type="molecule type" value="Genomic_DNA"/>
</dbReference>
<dbReference type="PROSITE" id="PS51186">
    <property type="entry name" value="GNAT"/>
    <property type="match status" value="1"/>
</dbReference>
<dbReference type="InterPro" id="IPR052777">
    <property type="entry name" value="Acetyltransferase_Enz"/>
</dbReference>
<dbReference type="GO" id="GO:0016747">
    <property type="term" value="F:acyltransferase activity, transferring groups other than amino-acyl groups"/>
    <property type="evidence" value="ECO:0007669"/>
    <property type="project" value="InterPro"/>
</dbReference>
<evidence type="ECO:0000313" key="2">
    <source>
        <dbReference type="EMBL" id="HIQ81477.1"/>
    </source>
</evidence>
<name>A0A9D0ZJ28_9FIRM</name>
<proteinExistence type="predicted"/>
<dbReference type="AlphaFoldDB" id="A0A9D0ZJ28"/>
<organism evidence="2 3">
    <name type="scientific">Candidatus Pullichristensenella stercorigallinarum</name>
    <dbReference type="NCBI Taxonomy" id="2840909"/>
    <lineage>
        <taxon>Bacteria</taxon>
        <taxon>Bacillati</taxon>
        <taxon>Bacillota</taxon>
        <taxon>Clostridia</taxon>
        <taxon>Candidatus Pullichristensenella</taxon>
    </lineage>
</organism>
<dbReference type="CDD" id="cd04301">
    <property type="entry name" value="NAT_SF"/>
    <property type="match status" value="1"/>
</dbReference>
<evidence type="ECO:0000313" key="3">
    <source>
        <dbReference type="Proteomes" id="UP000824260"/>
    </source>
</evidence>
<reference evidence="2" key="2">
    <citation type="journal article" date="2021" name="PeerJ">
        <title>Extensive microbial diversity within the chicken gut microbiome revealed by metagenomics and culture.</title>
        <authorList>
            <person name="Gilroy R."/>
            <person name="Ravi A."/>
            <person name="Getino M."/>
            <person name="Pursley I."/>
            <person name="Horton D.L."/>
            <person name="Alikhan N.F."/>
            <person name="Baker D."/>
            <person name="Gharbi K."/>
            <person name="Hall N."/>
            <person name="Watson M."/>
            <person name="Adriaenssens E.M."/>
            <person name="Foster-Nyarko E."/>
            <person name="Jarju S."/>
            <person name="Secka A."/>
            <person name="Antonio M."/>
            <person name="Oren A."/>
            <person name="Chaudhuri R.R."/>
            <person name="La Ragione R."/>
            <person name="Hildebrand F."/>
            <person name="Pallen M.J."/>
        </authorList>
    </citation>
    <scope>NUCLEOTIDE SEQUENCE</scope>
    <source>
        <strain evidence="2">ChiSjej6B24-2974</strain>
    </source>
</reference>
<sequence>MALRLEAASAAWQAEIVRLFAEYTNAILQNGEEVRRCLHAQGYDAEAQSPLEKYAPPRGRLYIALWDGVPCGCAALRGLEGEFCEMKRLYVRPGNRGRHIGGALVERLIADARDIGYRHMRLDTFPFMESAIRLYRRYGFYDIARYNDNPAPTALFMQLDL</sequence>
<dbReference type="Proteomes" id="UP000824260">
    <property type="component" value="Unassembled WGS sequence"/>
</dbReference>
<gene>
    <name evidence="2" type="ORF">IAA52_00060</name>
</gene>
<reference evidence="2" key="1">
    <citation type="submission" date="2020-10" db="EMBL/GenBank/DDBJ databases">
        <authorList>
            <person name="Gilroy R."/>
        </authorList>
    </citation>
    <scope>NUCLEOTIDE SEQUENCE</scope>
    <source>
        <strain evidence="2">ChiSjej6B24-2974</strain>
    </source>
</reference>
<dbReference type="Gene3D" id="3.40.630.30">
    <property type="match status" value="1"/>
</dbReference>
<dbReference type="InterPro" id="IPR000182">
    <property type="entry name" value="GNAT_dom"/>
</dbReference>
<dbReference type="SUPFAM" id="SSF55729">
    <property type="entry name" value="Acyl-CoA N-acyltransferases (Nat)"/>
    <property type="match status" value="1"/>
</dbReference>
<protein>
    <submittedName>
        <fullName evidence="2">GNAT family N-acetyltransferase</fullName>
    </submittedName>
</protein>
<feature type="domain" description="N-acetyltransferase" evidence="1">
    <location>
        <begin position="14"/>
        <end position="161"/>
    </location>
</feature>
<dbReference type="InterPro" id="IPR016181">
    <property type="entry name" value="Acyl_CoA_acyltransferase"/>
</dbReference>
<dbReference type="PANTHER" id="PTHR43305">
    <property type="entry name" value="FAMILY N-ACETYLTRANSFERASE, PUTATIVE (AFU_ORTHOLOGUE AFUA_2G01380)-RELATED"/>
    <property type="match status" value="1"/>
</dbReference>
<dbReference type="Pfam" id="PF00583">
    <property type="entry name" value="Acetyltransf_1"/>
    <property type="match status" value="1"/>
</dbReference>
<evidence type="ECO:0000259" key="1">
    <source>
        <dbReference type="PROSITE" id="PS51186"/>
    </source>
</evidence>